<evidence type="ECO:0000313" key="2">
    <source>
        <dbReference type="Proteomes" id="UP000017590"/>
    </source>
</evidence>
<name>A0ABM5NSD2_9CLOT</name>
<gene>
    <name evidence="1" type="ORF">CAETHG_1022</name>
</gene>
<sequence length="110" mass="12617">MEKVSSLLNNNFNLERNLKQQVNTKCDFKEIMNEQDLISSLDGKHNSTSVVCDEFGTMTTITIPLKLQKEMAANPEKKKYVDSVIKDFLHSSLLIIVFLQLEVIFQPQLL</sequence>
<reference evidence="2" key="1">
    <citation type="journal article" date="2014" name="Biotechnol. Biofuels">
        <title>Comparison of single-molecule sequencing and hybrid approaches for finishing the genome of Clostridium autoethanogenum and analysis of CRISPR systems in industrial relevant Clostridia.</title>
        <authorList>
            <person name="Brown S.D."/>
            <person name="Nagaraju S."/>
            <person name="Utturkar S."/>
            <person name="De Tissera S."/>
            <person name="Segovia S."/>
            <person name="Mitchell W."/>
            <person name="Land M.L."/>
            <person name="Dassanayake A."/>
            <person name="Kopke M."/>
        </authorList>
    </citation>
    <scope>NUCLEOTIDE SEQUENCE [LARGE SCALE GENOMIC DNA]</scope>
    <source>
        <strain evidence="2">DSM 10061</strain>
    </source>
</reference>
<evidence type="ECO:0000313" key="1">
    <source>
        <dbReference type="EMBL" id="AGY75247.1"/>
    </source>
</evidence>
<dbReference type="Proteomes" id="UP000017590">
    <property type="component" value="Chromosome"/>
</dbReference>
<keyword evidence="2" id="KW-1185">Reference proteome</keyword>
<accession>A0ABM5NSD2</accession>
<dbReference type="RefSeq" id="WP_023162067.1">
    <property type="nucleotide sequence ID" value="NC_022592.1"/>
</dbReference>
<dbReference type="EMBL" id="CP006763">
    <property type="protein sequence ID" value="AGY75247.1"/>
    <property type="molecule type" value="Genomic_DNA"/>
</dbReference>
<organism evidence="1 2">
    <name type="scientific">Clostridium autoethanogenum DSM 10061</name>
    <dbReference type="NCBI Taxonomy" id="1341692"/>
    <lineage>
        <taxon>Bacteria</taxon>
        <taxon>Bacillati</taxon>
        <taxon>Bacillota</taxon>
        <taxon>Clostridia</taxon>
        <taxon>Eubacteriales</taxon>
        <taxon>Clostridiaceae</taxon>
        <taxon>Clostridium</taxon>
    </lineage>
</organism>
<proteinExistence type="predicted"/>
<protein>
    <submittedName>
        <fullName evidence="1">Uncharacterized protein</fullName>
    </submittedName>
</protein>